<proteinExistence type="predicted"/>
<accession>A0A9N9W0H8</accession>
<gene>
    <name evidence="1" type="ORF">CRHIZ90672A_00010579</name>
</gene>
<keyword evidence="2" id="KW-1185">Reference proteome</keyword>
<dbReference type="OrthoDB" id="5104305at2759"/>
<comment type="caution">
    <text evidence="1">The sequence shown here is derived from an EMBL/GenBank/DDBJ whole genome shotgun (WGS) entry which is preliminary data.</text>
</comment>
<evidence type="ECO:0000313" key="2">
    <source>
        <dbReference type="Proteomes" id="UP000696573"/>
    </source>
</evidence>
<evidence type="ECO:0000313" key="1">
    <source>
        <dbReference type="EMBL" id="CAH0037085.1"/>
    </source>
</evidence>
<name>A0A9N9W0H8_9HYPO</name>
<protein>
    <submittedName>
        <fullName evidence="1">Uncharacterized protein</fullName>
    </submittedName>
</protein>
<reference evidence="1" key="1">
    <citation type="submission" date="2021-10" db="EMBL/GenBank/DDBJ databases">
        <authorList>
            <person name="Piombo E."/>
        </authorList>
    </citation>
    <scope>NUCLEOTIDE SEQUENCE</scope>
</reference>
<dbReference type="AlphaFoldDB" id="A0A9N9W0H8"/>
<organism evidence="1 2">
    <name type="scientific">Clonostachys rhizophaga</name>
    <dbReference type="NCBI Taxonomy" id="160324"/>
    <lineage>
        <taxon>Eukaryota</taxon>
        <taxon>Fungi</taxon>
        <taxon>Dikarya</taxon>
        <taxon>Ascomycota</taxon>
        <taxon>Pezizomycotina</taxon>
        <taxon>Sordariomycetes</taxon>
        <taxon>Hypocreomycetidae</taxon>
        <taxon>Hypocreales</taxon>
        <taxon>Bionectriaceae</taxon>
        <taxon>Clonostachys</taxon>
    </lineage>
</organism>
<sequence>MTEPYLLRLPIEVRLAIYDYAFEDVSESNIHDGGTAYTPTTAPLLYVHPTITEDLQHRLYGNHALVIPIQEPSKYIKGDQQLNLPVSKLSQRRKGSATNIIFEISQTEQVYRYTPDGKQVVDYGFWDGRSETSNALAKLLTGAALRLKSDLPNVGMACFVFWYGEMSVYVENWKRELAALQDQWEDLYITVELNLFEYEDPEAGDGGYNFIQGWDRHFKAEVTRGAFMANNLTLLVHEDGHYEGRLFDPTGWDDPDSEDDMYEWDFDERMYVCGVTKHPKYVVI</sequence>
<dbReference type="Proteomes" id="UP000696573">
    <property type="component" value="Unassembled WGS sequence"/>
</dbReference>
<dbReference type="EMBL" id="CABFNQ020000758">
    <property type="protein sequence ID" value="CAH0037085.1"/>
    <property type="molecule type" value="Genomic_DNA"/>
</dbReference>